<evidence type="ECO:0000313" key="1">
    <source>
        <dbReference type="EMBL" id="KAK5577152.1"/>
    </source>
</evidence>
<evidence type="ECO:0000313" key="2">
    <source>
        <dbReference type="Proteomes" id="UP001344447"/>
    </source>
</evidence>
<accession>A0AAN7TVU7</accession>
<comment type="caution">
    <text evidence="1">The sequence shown here is derived from an EMBL/GenBank/DDBJ whole genome shotgun (WGS) entry which is preliminary data.</text>
</comment>
<reference evidence="1 2" key="1">
    <citation type="submission" date="2023-11" db="EMBL/GenBank/DDBJ databases">
        <title>Dfirmibasis_genome.</title>
        <authorList>
            <person name="Edelbroek B."/>
            <person name="Kjellin J."/>
            <person name="Jerlstrom-Hultqvist J."/>
            <person name="Soderbom F."/>
        </authorList>
    </citation>
    <scope>NUCLEOTIDE SEQUENCE [LARGE SCALE GENOMIC DNA]</scope>
    <source>
        <strain evidence="1 2">TNS-C-14</strain>
    </source>
</reference>
<dbReference type="AlphaFoldDB" id="A0AAN7TVU7"/>
<keyword evidence="2" id="KW-1185">Reference proteome</keyword>
<sequence length="48" mass="5959">MWCSKEKKENLKIYELMGKVFFEENNHKILKYLPVNQSDHHHLIRIIY</sequence>
<dbReference type="Proteomes" id="UP001344447">
    <property type="component" value="Unassembled WGS sequence"/>
</dbReference>
<protein>
    <submittedName>
        <fullName evidence="1">Uncharacterized protein</fullName>
    </submittedName>
</protein>
<name>A0AAN7TVU7_9MYCE</name>
<organism evidence="1 2">
    <name type="scientific">Dictyostelium firmibasis</name>
    <dbReference type="NCBI Taxonomy" id="79012"/>
    <lineage>
        <taxon>Eukaryota</taxon>
        <taxon>Amoebozoa</taxon>
        <taxon>Evosea</taxon>
        <taxon>Eumycetozoa</taxon>
        <taxon>Dictyostelia</taxon>
        <taxon>Dictyosteliales</taxon>
        <taxon>Dictyosteliaceae</taxon>
        <taxon>Dictyostelium</taxon>
    </lineage>
</organism>
<gene>
    <name evidence="1" type="ORF">RB653_002090</name>
</gene>
<dbReference type="EMBL" id="JAVFKY010000004">
    <property type="protein sequence ID" value="KAK5577152.1"/>
    <property type="molecule type" value="Genomic_DNA"/>
</dbReference>
<proteinExistence type="predicted"/>